<accession>A0A1I0S5V6</accession>
<name>A0A1I0S5V6_9BACT</name>
<dbReference type="OrthoDB" id="680631at2"/>
<dbReference type="STRING" id="29529.SAMN04488122_3902"/>
<organism evidence="1 2">
    <name type="scientific">Chitinophaga arvensicola</name>
    <dbReference type="NCBI Taxonomy" id="29529"/>
    <lineage>
        <taxon>Bacteria</taxon>
        <taxon>Pseudomonadati</taxon>
        <taxon>Bacteroidota</taxon>
        <taxon>Chitinophagia</taxon>
        <taxon>Chitinophagales</taxon>
        <taxon>Chitinophagaceae</taxon>
        <taxon>Chitinophaga</taxon>
    </lineage>
</organism>
<gene>
    <name evidence="1" type="ORF">SAMN04488122_3902</name>
</gene>
<protein>
    <submittedName>
        <fullName evidence="1">Uncharacterized protein</fullName>
    </submittedName>
</protein>
<keyword evidence="2" id="KW-1185">Reference proteome</keyword>
<dbReference type="EMBL" id="FOJG01000002">
    <property type="protein sequence ID" value="SEW50636.1"/>
    <property type="molecule type" value="Genomic_DNA"/>
</dbReference>
<evidence type="ECO:0000313" key="1">
    <source>
        <dbReference type="EMBL" id="SEW50636.1"/>
    </source>
</evidence>
<dbReference type="Proteomes" id="UP000199310">
    <property type="component" value="Unassembled WGS sequence"/>
</dbReference>
<proteinExistence type="predicted"/>
<dbReference type="RefSeq" id="WP_089897280.1">
    <property type="nucleotide sequence ID" value="NZ_FOJG01000002.1"/>
</dbReference>
<sequence>MSFLGNLFKRKPGGTVLGNILRKTGSTVAGIIPFVGGVASKIVGQGAMMISQEDADKRDLSDADFMAKYGVQKDGRPIPVFNTAGQAMLATAGAGAVAGANAAITGMQATQSDAWKYLKWLPVVGLAFLIYKVYNNKKKRR</sequence>
<evidence type="ECO:0000313" key="2">
    <source>
        <dbReference type="Proteomes" id="UP000199310"/>
    </source>
</evidence>
<dbReference type="AlphaFoldDB" id="A0A1I0S5V6"/>
<reference evidence="2" key="1">
    <citation type="submission" date="2016-10" db="EMBL/GenBank/DDBJ databases">
        <authorList>
            <person name="Varghese N."/>
            <person name="Submissions S."/>
        </authorList>
    </citation>
    <scope>NUCLEOTIDE SEQUENCE [LARGE SCALE GENOMIC DNA]</scope>
    <source>
        <strain evidence="2">DSM 3695</strain>
    </source>
</reference>